<dbReference type="AlphaFoldDB" id="A0A212L783"/>
<proteinExistence type="predicted"/>
<name>A0A212L783_9HYPH</name>
<evidence type="ECO:0000313" key="2">
    <source>
        <dbReference type="EMBL" id="SCM73380.1"/>
    </source>
</evidence>
<organism evidence="2">
    <name type="scientific">uncultured Pleomorphomonas sp</name>
    <dbReference type="NCBI Taxonomy" id="442121"/>
    <lineage>
        <taxon>Bacteria</taxon>
        <taxon>Pseudomonadati</taxon>
        <taxon>Pseudomonadota</taxon>
        <taxon>Alphaproteobacteria</taxon>
        <taxon>Hyphomicrobiales</taxon>
        <taxon>Pleomorphomonadaceae</taxon>
        <taxon>Pleomorphomonas</taxon>
        <taxon>environmental samples</taxon>
    </lineage>
</organism>
<feature type="region of interest" description="Disordered" evidence="1">
    <location>
        <begin position="229"/>
        <end position="248"/>
    </location>
</feature>
<sequence length="248" mass="25921">MLAAEALRLAAIEVLCPTAALVAGSGFPTLAAEHVFDSRAAALQDLDQTATYTPTLALYTPAARSTRRGAHSDVLDTDAAATLEIIAELSTQCTEGDDTYADALGMADTDAKARLVLAALCAQVRHTLEWSAGGAMFRRLAVRIIGVSEEAHAVPQIGLRWSRVFMTYSCEVPDDDFSAGGMPEPLAGLAAALPATSYAKEKLTELAEAFAPSSPVPLEEIRIAAGVGRLPDDIDDGDATASVDTSED</sequence>
<dbReference type="EMBL" id="FMJD01000003">
    <property type="protein sequence ID" value="SCM73380.1"/>
    <property type="molecule type" value="Genomic_DNA"/>
</dbReference>
<gene>
    <name evidence="2" type="ORF">KL86PLE_110044</name>
</gene>
<accession>A0A212L783</accession>
<reference evidence="2" key="1">
    <citation type="submission" date="2016-08" db="EMBL/GenBank/DDBJ databases">
        <authorList>
            <person name="Seilhamer J.J."/>
        </authorList>
    </citation>
    <scope>NUCLEOTIDE SEQUENCE</scope>
    <source>
        <strain evidence="2">86</strain>
    </source>
</reference>
<protein>
    <submittedName>
        <fullName evidence="2">Uncharacterized protein</fullName>
    </submittedName>
</protein>
<dbReference type="RefSeq" id="WP_288199467.1">
    <property type="nucleotide sequence ID" value="NZ_LT608334.1"/>
</dbReference>
<evidence type="ECO:0000256" key="1">
    <source>
        <dbReference type="SAM" id="MobiDB-lite"/>
    </source>
</evidence>